<reference evidence="1" key="1">
    <citation type="submission" date="2023-07" db="EMBL/GenBank/DDBJ databases">
        <title>Sorghum-associated microbial communities from plants grown in Nebraska, USA.</title>
        <authorList>
            <person name="Schachtman D."/>
        </authorList>
    </citation>
    <scope>NUCLEOTIDE SEQUENCE</scope>
    <source>
        <strain evidence="1">DS1061</strain>
    </source>
</reference>
<dbReference type="RefSeq" id="WP_392396070.1">
    <property type="nucleotide sequence ID" value="NZ_JAURTK010000021.1"/>
</dbReference>
<dbReference type="EMBL" id="JAURTK010000021">
    <property type="protein sequence ID" value="MDP9651465.1"/>
    <property type="molecule type" value="Genomic_DNA"/>
</dbReference>
<accession>A0AB73IN79</accession>
<evidence type="ECO:0000313" key="1">
    <source>
        <dbReference type="EMBL" id="MDP9651465.1"/>
    </source>
</evidence>
<comment type="caution">
    <text evidence="1">The sequence shown here is derived from an EMBL/GenBank/DDBJ whole genome shotgun (WGS) entry which is preliminary data.</text>
</comment>
<name>A0AB73IN79_9BURK</name>
<organism evidence="1 2">
    <name type="scientific">Paraburkholderia caledonica</name>
    <dbReference type="NCBI Taxonomy" id="134536"/>
    <lineage>
        <taxon>Bacteria</taxon>
        <taxon>Pseudomonadati</taxon>
        <taxon>Pseudomonadota</taxon>
        <taxon>Betaproteobacteria</taxon>
        <taxon>Burkholderiales</taxon>
        <taxon>Burkholderiaceae</taxon>
        <taxon>Paraburkholderia</taxon>
    </lineage>
</organism>
<dbReference type="SUPFAM" id="SSF51197">
    <property type="entry name" value="Clavaminate synthase-like"/>
    <property type="match status" value="1"/>
</dbReference>
<proteinExistence type="predicted"/>
<protein>
    <submittedName>
        <fullName evidence="1">Uncharacterized protein</fullName>
    </submittedName>
</protein>
<dbReference type="Proteomes" id="UP001229486">
    <property type="component" value="Unassembled WGS sequence"/>
</dbReference>
<dbReference type="AlphaFoldDB" id="A0AB73IN79"/>
<gene>
    <name evidence="1" type="ORF">J2793_006940</name>
</gene>
<sequence length="217" mass="24416">MREFGALAMHGELAFSSAGYAIVENVWTPSLLRSINAELSGLIPVEEPSLGGVIEELDIKSDFFFDLARDKILLDLSEALLGMATIAIHIKLVRRRVLRAGDKWFRQNQYLHQEHFGHDALSFTFPLVGDDRTFINDYAIERHSRVVEHEPVDDSELGVGFQYAGPFIAAYVPTGGCIAHHSLLPYRPNIGSFSDYGDFLVINHRQSPYRAQLRSLE</sequence>
<evidence type="ECO:0000313" key="2">
    <source>
        <dbReference type="Proteomes" id="UP001229486"/>
    </source>
</evidence>
<dbReference type="Gene3D" id="2.60.120.620">
    <property type="entry name" value="q2cbj1_9rhob like domain"/>
    <property type="match status" value="1"/>
</dbReference>